<dbReference type="GO" id="GO:0003677">
    <property type="term" value="F:DNA binding"/>
    <property type="evidence" value="ECO:0007669"/>
    <property type="project" value="UniProtKB-KW"/>
</dbReference>
<evidence type="ECO:0000256" key="1">
    <source>
        <dbReference type="ARBA" id="ARBA00023015"/>
    </source>
</evidence>
<feature type="domain" description="HTH luxR-type" evidence="4">
    <location>
        <begin position="195"/>
        <end position="260"/>
    </location>
</feature>
<evidence type="ECO:0000313" key="8">
    <source>
        <dbReference type="Proteomes" id="UP000051887"/>
    </source>
</evidence>
<dbReference type="Proteomes" id="UP000051086">
    <property type="component" value="Unassembled WGS sequence"/>
</dbReference>
<sequence>MTGTVSHTPRALFAAEQHTPELLHRFLRDLEDCDTTEAVWLRLVQLARSLELPFVDYNVASAAPTWDHMLFSRTSYDSRWLHEANQDPEVMRWSYFQGHARHHLTPILLGLEFVEENFHLPEVRVSVLREAARRGLRSGFAVPLRVHAPPQVGLIAFLGDHSRRDMLAIVKAHGWVLHVAALSAHQRYMTHFAREFFVRNDISEKQREMLVLVGLGYQDKVIAEKLGISVSALRQRMHNLMAKAGAHNRAEIAALAMSAGLLPDPQRALDPESENTLFQMDRTDLGDDSLS</sequence>
<evidence type="ECO:0000259" key="4">
    <source>
        <dbReference type="PROSITE" id="PS50043"/>
    </source>
</evidence>
<dbReference type="PROSITE" id="PS50043">
    <property type="entry name" value="HTH_LUXR_2"/>
    <property type="match status" value="1"/>
</dbReference>
<dbReference type="Proteomes" id="UP000051887">
    <property type="component" value="Unassembled WGS sequence"/>
</dbReference>
<keyword evidence="3" id="KW-0804">Transcription</keyword>
<dbReference type="CDD" id="cd06170">
    <property type="entry name" value="LuxR_C_like"/>
    <property type="match status" value="1"/>
</dbReference>
<dbReference type="SUPFAM" id="SSF46894">
    <property type="entry name" value="C-terminal effector domain of the bipartite response regulators"/>
    <property type="match status" value="1"/>
</dbReference>
<dbReference type="Gene3D" id="3.30.450.80">
    <property type="entry name" value="Transcription factor LuxR-like, autoinducer-binding domain"/>
    <property type="match status" value="1"/>
</dbReference>
<dbReference type="InterPro" id="IPR036693">
    <property type="entry name" value="TF_LuxR_autoind-bd_dom_sf"/>
</dbReference>
<gene>
    <name evidence="5" type="ORF">TL5118_00239</name>
    <name evidence="6" type="ORF">TL5120_01952</name>
</gene>
<keyword evidence="1" id="KW-0805">Transcription regulation</keyword>
<evidence type="ECO:0000313" key="7">
    <source>
        <dbReference type="Proteomes" id="UP000051086"/>
    </source>
</evidence>
<keyword evidence="2" id="KW-0238">DNA-binding</keyword>
<dbReference type="AlphaFoldDB" id="A0A0P1GAM4"/>
<reference evidence="6 8" key="2">
    <citation type="submission" date="2015-09" db="EMBL/GenBank/DDBJ databases">
        <authorList>
            <consortium name="Swine Surveillance"/>
        </authorList>
    </citation>
    <scope>NUCLEOTIDE SEQUENCE [LARGE SCALE GENOMIC DNA]</scope>
    <source>
        <strain evidence="6 8">5120</strain>
    </source>
</reference>
<evidence type="ECO:0000256" key="2">
    <source>
        <dbReference type="ARBA" id="ARBA00023125"/>
    </source>
</evidence>
<dbReference type="InterPro" id="IPR016032">
    <property type="entry name" value="Sig_transdc_resp-reg_C-effctor"/>
</dbReference>
<dbReference type="EMBL" id="CYSC01000027">
    <property type="protein sequence ID" value="CUH72156.1"/>
    <property type="molecule type" value="Genomic_DNA"/>
</dbReference>
<dbReference type="Pfam" id="PF00196">
    <property type="entry name" value="GerE"/>
    <property type="match status" value="1"/>
</dbReference>
<dbReference type="RefSeq" id="WP_082626260.1">
    <property type="nucleotide sequence ID" value="NZ_CYSB01000005.1"/>
</dbReference>
<evidence type="ECO:0000313" key="6">
    <source>
        <dbReference type="EMBL" id="CUH72156.1"/>
    </source>
</evidence>
<name>A0A0P1GAM4_9RHOB</name>
<dbReference type="InterPro" id="IPR000792">
    <property type="entry name" value="Tscrpt_reg_LuxR_C"/>
</dbReference>
<organism evidence="6 8">
    <name type="scientific">Thalassovita autumnalis</name>
    <dbReference type="NCBI Taxonomy" id="2072972"/>
    <lineage>
        <taxon>Bacteria</taxon>
        <taxon>Pseudomonadati</taxon>
        <taxon>Pseudomonadota</taxon>
        <taxon>Alphaproteobacteria</taxon>
        <taxon>Rhodobacterales</taxon>
        <taxon>Roseobacteraceae</taxon>
        <taxon>Thalassovita</taxon>
    </lineage>
</organism>
<dbReference type="Gene3D" id="1.10.10.10">
    <property type="entry name" value="Winged helix-like DNA-binding domain superfamily/Winged helix DNA-binding domain"/>
    <property type="match status" value="1"/>
</dbReference>
<protein>
    <submittedName>
        <fullName evidence="6">ATP-dependent transcriptional regulator</fullName>
    </submittedName>
</protein>
<dbReference type="GO" id="GO:0006355">
    <property type="term" value="P:regulation of DNA-templated transcription"/>
    <property type="evidence" value="ECO:0007669"/>
    <property type="project" value="InterPro"/>
</dbReference>
<evidence type="ECO:0000256" key="3">
    <source>
        <dbReference type="ARBA" id="ARBA00023163"/>
    </source>
</evidence>
<dbReference type="SMART" id="SM00421">
    <property type="entry name" value="HTH_LUXR"/>
    <property type="match status" value="1"/>
</dbReference>
<evidence type="ECO:0000313" key="5">
    <source>
        <dbReference type="EMBL" id="CUH62916.1"/>
    </source>
</evidence>
<dbReference type="EMBL" id="CYSB01000005">
    <property type="protein sequence ID" value="CUH62916.1"/>
    <property type="molecule type" value="Genomic_DNA"/>
</dbReference>
<dbReference type="PANTHER" id="PTHR44688">
    <property type="entry name" value="DNA-BINDING TRANSCRIPTIONAL ACTIVATOR DEVR_DOSR"/>
    <property type="match status" value="1"/>
</dbReference>
<dbReference type="OrthoDB" id="7877011at2"/>
<dbReference type="PANTHER" id="PTHR44688:SF16">
    <property type="entry name" value="DNA-BINDING TRANSCRIPTIONAL ACTIVATOR DEVR_DOSR"/>
    <property type="match status" value="1"/>
</dbReference>
<proteinExistence type="predicted"/>
<dbReference type="InterPro" id="IPR036388">
    <property type="entry name" value="WH-like_DNA-bd_sf"/>
</dbReference>
<keyword evidence="7" id="KW-1185">Reference proteome</keyword>
<dbReference type="SUPFAM" id="SSF75516">
    <property type="entry name" value="Pheromone-binding domain of LuxR-like quorum-sensing transcription factors"/>
    <property type="match status" value="1"/>
</dbReference>
<reference evidence="5 7" key="1">
    <citation type="submission" date="2015-09" db="EMBL/GenBank/DDBJ databases">
        <authorList>
            <person name="Rodrigo-Torres L."/>
            <person name="Arahal D.R."/>
        </authorList>
    </citation>
    <scope>NUCLEOTIDE SEQUENCE [LARGE SCALE GENOMIC DNA]</scope>
    <source>
        <strain evidence="5 7">CECT 5118</strain>
    </source>
</reference>
<accession>A0A0P1GAM4</accession>